<accession>A0A1G8Z4I5</accession>
<dbReference type="OrthoDB" id="51610at2157"/>
<evidence type="ECO:0000256" key="3">
    <source>
        <dbReference type="ARBA" id="ARBA00022692"/>
    </source>
</evidence>
<evidence type="ECO:0000256" key="2">
    <source>
        <dbReference type="ARBA" id="ARBA00022475"/>
    </source>
</evidence>
<feature type="transmembrane region" description="Helical" evidence="6">
    <location>
        <begin position="34"/>
        <end position="67"/>
    </location>
</feature>
<keyword evidence="3 6" id="KW-0812">Transmembrane</keyword>
<feature type="transmembrane region" description="Helical" evidence="6">
    <location>
        <begin position="114"/>
        <end position="138"/>
    </location>
</feature>
<name>A0A1G8Z4I5_9EURY</name>
<dbReference type="InterPro" id="IPR052770">
    <property type="entry name" value="Cobalt_transport_CbiQ"/>
</dbReference>
<dbReference type="PANTHER" id="PTHR43723">
    <property type="entry name" value="COBALT TRANSPORT PROTEIN CBIQ"/>
    <property type="match status" value="1"/>
</dbReference>
<feature type="transmembrane region" description="Helical" evidence="6">
    <location>
        <begin position="247"/>
        <end position="268"/>
    </location>
</feature>
<evidence type="ECO:0000256" key="5">
    <source>
        <dbReference type="ARBA" id="ARBA00023136"/>
    </source>
</evidence>
<proteinExistence type="predicted"/>
<dbReference type="EMBL" id="FNFC01000018">
    <property type="protein sequence ID" value="SDK10022.1"/>
    <property type="molecule type" value="Genomic_DNA"/>
</dbReference>
<dbReference type="Proteomes" id="UP000198856">
    <property type="component" value="Unassembled WGS sequence"/>
</dbReference>
<sequence length="270" mass="29399">MTTLSNHVPDPRLITAFAEHRDGPLHRINPWTKVGFVGALVLAVTVFDRLALLAGLYASVLAVYGVAGLPYRRLVGWYTLPLLFIISVAGPLAFLEPGTPIVGALSTPLGSLSVTWEGLVLFGELACRSLTVVTFTLAASMTTRYADVAYMLGRLLPRPIDQVALLTYRFTFVMIETLENLVKAALSRGANFSEFWSNKRLYARILGMTMLSAIEQSERLVKSMEARGYDGDLTLYGDVSRPPIHELLLVVGSYVAVIGYAVVAVYGVGL</sequence>
<evidence type="ECO:0000256" key="6">
    <source>
        <dbReference type="SAM" id="Phobius"/>
    </source>
</evidence>
<keyword evidence="5 6" id="KW-0472">Membrane</keyword>
<evidence type="ECO:0000313" key="8">
    <source>
        <dbReference type="Proteomes" id="UP000198856"/>
    </source>
</evidence>
<keyword evidence="4 6" id="KW-1133">Transmembrane helix</keyword>
<keyword evidence="8" id="KW-1185">Reference proteome</keyword>
<protein>
    <submittedName>
        <fullName evidence="7">Cobalt/nickel transport system permease protein</fullName>
    </submittedName>
</protein>
<dbReference type="GO" id="GO:0043190">
    <property type="term" value="C:ATP-binding cassette (ABC) transporter complex"/>
    <property type="evidence" value="ECO:0007669"/>
    <property type="project" value="InterPro"/>
</dbReference>
<dbReference type="Pfam" id="PF02361">
    <property type="entry name" value="CbiQ"/>
    <property type="match status" value="1"/>
</dbReference>
<dbReference type="PANTHER" id="PTHR43723:SF1">
    <property type="entry name" value="COBALT TRANSPORT PROTEIN CBIQ"/>
    <property type="match status" value="1"/>
</dbReference>
<evidence type="ECO:0000313" key="7">
    <source>
        <dbReference type="EMBL" id="SDK10022.1"/>
    </source>
</evidence>
<comment type="subcellular location">
    <subcellularLocation>
        <location evidence="1">Cell membrane</location>
        <topology evidence="1">Multi-pass membrane protein</topology>
    </subcellularLocation>
</comment>
<dbReference type="NCBIfam" id="TIGR02454">
    <property type="entry name" value="ECF_T_CbiQ"/>
    <property type="match status" value="1"/>
</dbReference>
<gene>
    <name evidence="7" type="ORF">SAMN05216226_11810</name>
</gene>
<dbReference type="AlphaFoldDB" id="A0A1G8Z4I5"/>
<dbReference type="CDD" id="cd16914">
    <property type="entry name" value="EcfT"/>
    <property type="match status" value="1"/>
</dbReference>
<evidence type="ECO:0000256" key="4">
    <source>
        <dbReference type="ARBA" id="ARBA00022989"/>
    </source>
</evidence>
<dbReference type="RefSeq" id="WP_092704509.1">
    <property type="nucleotide sequence ID" value="NZ_FNFC01000018.1"/>
</dbReference>
<reference evidence="7 8" key="1">
    <citation type="submission" date="2016-10" db="EMBL/GenBank/DDBJ databases">
        <authorList>
            <person name="de Groot N.N."/>
        </authorList>
    </citation>
    <scope>NUCLEOTIDE SEQUENCE [LARGE SCALE GENOMIC DNA]</scope>
    <source>
        <strain evidence="7 8">IBRC-M10015</strain>
    </source>
</reference>
<evidence type="ECO:0000256" key="1">
    <source>
        <dbReference type="ARBA" id="ARBA00004651"/>
    </source>
</evidence>
<dbReference type="InterPro" id="IPR012809">
    <property type="entry name" value="ECF_CbiQ"/>
</dbReference>
<organism evidence="7 8">
    <name type="scientific">Halovenus aranensis</name>
    <dbReference type="NCBI Taxonomy" id="890420"/>
    <lineage>
        <taxon>Archaea</taxon>
        <taxon>Methanobacteriati</taxon>
        <taxon>Methanobacteriota</taxon>
        <taxon>Stenosarchaea group</taxon>
        <taxon>Halobacteria</taxon>
        <taxon>Halobacteriales</taxon>
        <taxon>Haloarculaceae</taxon>
        <taxon>Halovenus</taxon>
    </lineage>
</organism>
<feature type="transmembrane region" description="Helical" evidence="6">
    <location>
        <begin position="74"/>
        <end position="94"/>
    </location>
</feature>
<dbReference type="GO" id="GO:0006824">
    <property type="term" value="P:cobalt ion transport"/>
    <property type="evidence" value="ECO:0007669"/>
    <property type="project" value="InterPro"/>
</dbReference>
<dbReference type="InterPro" id="IPR003339">
    <property type="entry name" value="ABC/ECF_trnsptr_transmembrane"/>
</dbReference>
<dbReference type="STRING" id="890420.SAMN05216226_11810"/>
<keyword evidence="2" id="KW-1003">Cell membrane</keyword>